<gene>
    <name evidence="1" type="ORF">SAMN06265827_14610</name>
</gene>
<evidence type="ECO:0000313" key="1">
    <source>
        <dbReference type="EMBL" id="SNY46900.1"/>
    </source>
</evidence>
<dbReference type="EMBL" id="OBDZ01000046">
    <property type="protein sequence ID" value="SNY46900.1"/>
    <property type="molecule type" value="Genomic_DNA"/>
</dbReference>
<accession>A0A285IFX6</accession>
<dbReference type="AlphaFoldDB" id="A0A285IFX6"/>
<organism evidence="1 2">
    <name type="scientific">Orenia metallireducens</name>
    <dbReference type="NCBI Taxonomy" id="1413210"/>
    <lineage>
        <taxon>Bacteria</taxon>
        <taxon>Bacillati</taxon>
        <taxon>Bacillota</taxon>
        <taxon>Clostridia</taxon>
        <taxon>Halanaerobiales</taxon>
        <taxon>Halobacteroidaceae</taxon>
        <taxon>Orenia</taxon>
    </lineage>
</organism>
<dbReference type="Proteomes" id="UP000219573">
    <property type="component" value="Unassembled WGS sequence"/>
</dbReference>
<proteinExistence type="predicted"/>
<sequence length="62" mass="7466">MKKLTRKELMIIDGGFLAISYESVKGQTELSREEWNEQQRQAGIWYWNQYNKAIEILQQMNK</sequence>
<evidence type="ECO:0000313" key="2">
    <source>
        <dbReference type="Proteomes" id="UP000219573"/>
    </source>
</evidence>
<dbReference type="RefSeq" id="WP_097019574.1">
    <property type="nucleotide sequence ID" value="NZ_OBDZ01000046.1"/>
</dbReference>
<reference evidence="2" key="1">
    <citation type="submission" date="2017-09" db="EMBL/GenBank/DDBJ databases">
        <authorList>
            <person name="Varghese N."/>
            <person name="Submissions S."/>
        </authorList>
    </citation>
    <scope>NUCLEOTIDE SEQUENCE [LARGE SCALE GENOMIC DNA]</scope>
    <source>
        <strain evidence="2">MSL47</strain>
    </source>
</reference>
<keyword evidence="2" id="KW-1185">Reference proteome</keyword>
<protein>
    <submittedName>
        <fullName evidence="1">Uncharacterized protein</fullName>
    </submittedName>
</protein>
<name>A0A285IFX6_9FIRM</name>